<dbReference type="PANTHER" id="PTHR43452">
    <property type="entry name" value="PYRUVATE DECARBOXYLASE"/>
    <property type="match status" value="1"/>
</dbReference>
<organism evidence="12 13">
    <name type="scientific">Mucor flavus</name>
    <dbReference type="NCBI Taxonomy" id="439312"/>
    <lineage>
        <taxon>Eukaryota</taxon>
        <taxon>Fungi</taxon>
        <taxon>Fungi incertae sedis</taxon>
        <taxon>Mucoromycota</taxon>
        <taxon>Mucoromycotina</taxon>
        <taxon>Mucoromycetes</taxon>
        <taxon>Mucorales</taxon>
        <taxon>Mucorineae</taxon>
        <taxon>Mucoraceae</taxon>
        <taxon>Mucor</taxon>
    </lineage>
</organism>
<proteinExistence type="inferred from homology"/>
<keyword evidence="5" id="KW-0460">Magnesium</keyword>
<evidence type="ECO:0000256" key="4">
    <source>
        <dbReference type="ARBA" id="ARBA00022793"/>
    </source>
</evidence>
<dbReference type="InterPro" id="IPR029061">
    <property type="entry name" value="THDP-binding"/>
</dbReference>
<evidence type="ECO:0000259" key="9">
    <source>
        <dbReference type="Pfam" id="PF00205"/>
    </source>
</evidence>
<dbReference type="SUPFAM" id="SSF52467">
    <property type="entry name" value="DHS-like NAD/FAD-binding domain"/>
    <property type="match status" value="1"/>
</dbReference>
<dbReference type="Proteomes" id="UP001473302">
    <property type="component" value="Unassembled WGS sequence"/>
</dbReference>
<evidence type="ECO:0000256" key="5">
    <source>
        <dbReference type="ARBA" id="ARBA00022842"/>
    </source>
</evidence>
<dbReference type="PIRSF" id="PIRSF036565">
    <property type="entry name" value="Pyruvt_ip_decrb"/>
    <property type="match status" value="1"/>
</dbReference>
<dbReference type="SUPFAM" id="SSF52518">
    <property type="entry name" value="Thiamin diphosphate-binding fold (THDP-binding)"/>
    <property type="match status" value="2"/>
</dbReference>
<dbReference type="InterPro" id="IPR012001">
    <property type="entry name" value="Thiamin_PyroP_enz_TPP-bd_dom"/>
</dbReference>
<evidence type="ECO:0000256" key="7">
    <source>
        <dbReference type="ARBA" id="ARBA00023239"/>
    </source>
</evidence>
<evidence type="ECO:0000256" key="6">
    <source>
        <dbReference type="ARBA" id="ARBA00023052"/>
    </source>
</evidence>
<dbReference type="Pfam" id="PF02776">
    <property type="entry name" value="TPP_enzyme_N"/>
    <property type="match status" value="1"/>
</dbReference>
<gene>
    <name evidence="12" type="ORF">MFLAVUS_002567</name>
</gene>
<dbReference type="Gene3D" id="3.40.50.1220">
    <property type="entry name" value="TPP-binding domain"/>
    <property type="match status" value="1"/>
</dbReference>
<keyword evidence="7" id="KW-0456">Lyase</keyword>
<evidence type="ECO:0000259" key="11">
    <source>
        <dbReference type="Pfam" id="PF02776"/>
    </source>
</evidence>
<evidence type="ECO:0000256" key="2">
    <source>
        <dbReference type="ARBA" id="ARBA00007812"/>
    </source>
</evidence>
<dbReference type="InterPro" id="IPR029035">
    <property type="entry name" value="DHS-like_NAD/FAD-binding_dom"/>
</dbReference>
<comment type="caution">
    <text evidence="12">The sequence shown here is derived from an EMBL/GenBank/DDBJ whole genome shotgun (WGS) entry which is preliminary data.</text>
</comment>
<comment type="cofactor">
    <cofactor evidence="1">
        <name>thiamine diphosphate</name>
        <dbReference type="ChEBI" id="CHEBI:58937"/>
    </cofactor>
</comment>
<sequence>MHVTSPNLISIGQHIVNRLKELGIDTVFGVPSDFNMSFLDLIEDDETLTWGNNTNELSAAYAADGYARIRGTSALVTAFGVGELSAMNGIAGAYSEMLPIIHIVGSPRTRFRDSHALIHHTLGNGDYDVFYKMSSMLASASTNLTVSNAVSEIDRVISTAFITKRPGYIGLPCNIVNSMVEAPATASLCIDRPRSPIKTLTAANDHILKEIRNAKHPVILSDLGVLRFHLEYEANAFIERTGFPTYTAPMGKGSVNIDLPNFRGIYCGALSLDGIQQELEAADLLIELGSIKSDFNTGYFTFGLEHVKTIVLHNYGVIIDQAEYTGVQMQELLPMLTQGIGGAKPSFELGPPVKQKPIDQGSNEITNNYLWNKVNEYIKPNSIVVTETGSSGFAAPNALHAKDNTYISQVLWGSIGYSVPAAVGAAMAARHRQIYLFVGDGSFQLTVQEVSVFIRQGLTPVIFLLNNDGYLTEKLINGPYSSYNNFQMWEYSKAMTFFGAHLETNQNEKIGLEIQVKTREAFESAMETVIQEPDKIHFLELVMPQFDAPRELKMLAEIF</sequence>
<evidence type="ECO:0000256" key="8">
    <source>
        <dbReference type="RuleBase" id="RU362132"/>
    </source>
</evidence>
<evidence type="ECO:0000313" key="12">
    <source>
        <dbReference type="EMBL" id="GAA5809162.1"/>
    </source>
</evidence>
<evidence type="ECO:0000313" key="13">
    <source>
        <dbReference type="Proteomes" id="UP001473302"/>
    </source>
</evidence>
<keyword evidence="4" id="KW-0210">Decarboxylase</keyword>
<reference evidence="12 13" key="1">
    <citation type="submission" date="2024-04" db="EMBL/GenBank/DDBJ databases">
        <title>genome sequences of Mucor flavus KT1a and Helicostylum pulchrum KT1b strains isolated from the surface of a dry-aged beef.</title>
        <authorList>
            <person name="Toyotome T."/>
            <person name="Hosono M."/>
            <person name="Torimaru M."/>
            <person name="Fukuda K."/>
            <person name="Mikami N."/>
        </authorList>
    </citation>
    <scope>NUCLEOTIDE SEQUENCE [LARGE SCALE GENOMIC DNA]</scope>
    <source>
        <strain evidence="12 13">KT1a</strain>
    </source>
</reference>
<keyword evidence="6 8" id="KW-0786">Thiamine pyrophosphate</keyword>
<comment type="similarity">
    <text evidence="2 8">Belongs to the TPP enzyme family.</text>
</comment>
<keyword evidence="13" id="KW-1185">Reference proteome</keyword>
<feature type="domain" description="Thiamine pyrophosphate enzyme central" evidence="9">
    <location>
        <begin position="206"/>
        <end position="299"/>
    </location>
</feature>
<name>A0ABP9YQP6_9FUNG</name>
<dbReference type="InterPro" id="IPR011766">
    <property type="entry name" value="TPP_enzyme_TPP-bd"/>
</dbReference>
<dbReference type="Pfam" id="PF02775">
    <property type="entry name" value="TPP_enzyme_C"/>
    <property type="match status" value="1"/>
</dbReference>
<feature type="domain" description="Thiamine pyrophosphate enzyme N-terminal TPP-binding" evidence="11">
    <location>
        <begin position="11"/>
        <end position="117"/>
    </location>
</feature>
<feature type="domain" description="Thiamine pyrophosphate enzyme TPP-binding" evidence="10">
    <location>
        <begin position="389"/>
        <end position="524"/>
    </location>
</feature>
<keyword evidence="3" id="KW-0479">Metal-binding</keyword>
<evidence type="ECO:0000259" key="10">
    <source>
        <dbReference type="Pfam" id="PF02775"/>
    </source>
</evidence>
<evidence type="ECO:0008006" key="14">
    <source>
        <dbReference type="Google" id="ProtNLM"/>
    </source>
</evidence>
<evidence type="ECO:0000256" key="1">
    <source>
        <dbReference type="ARBA" id="ARBA00001964"/>
    </source>
</evidence>
<dbReference type="CDD" id="cd02005">
    <property type="entry name" value="TPP_PDC_IPDC"/>
    <property type="match status" value="1"/>
</dbReference>
<dbReference type="InterPro" id="IPR012000">
    <property type="entry name" value="Thiamin_PyroP_enz_cen_dom"/>
</dbReference>
<dbReference type="PANTHER" id="PTHR43452:SF30">
    <property type="entry name" value="PYRUVATE DECARBOXYLASE ISOZYME 1-RELATED"/>
    <property type="match status" value="1"/>
</dbReference>
<dbReference type="InterPro" id="IPR047213">
    <property type="entry name" value="TPP_PYR_PDC_IPDC-like"/>
</dbReference>
<dbReference type="Pfam" id="PF00205">
    <property type="entry name" value="TPP_enzyme_M"/>
    <property type="match status" value="1"/>
</dbReference>
<dbReference type="InterPro" id="IPR012110">
    <property type="entry name" value="PDC/IPDC-like"/>
</dbReference>
<dbReference type="Gene3D" id="3.40.50.970">
    <property type="match status" value="2"/>
</dbReference>
<protein>
    <recommendedName>
        <fullName evidence="14">Pyruvate decarboxylase</fullName>
    </recommendedName>
</protein>
<dbReference type="EMBL" id="BAABUK010000004">
    <property type="protein sequence ID" value="GAA5809162.1"/>
    <property type="molecule type" value="Genomic_DNA"/>
</dbReference>
<dbReference type="InterPro" id="IPR047214">
    <property type="entry name" value="TPP_PDC_IPDC"/>
</dbReference>
<accession>A0ABP9YQP6</accession>
<evidence type="ECO:0000256" key="3">
    <source>
        <dbReference type="ARBA" id="ARBA00022723"/>
    </source>
</evidence>
<dbReference type="CDD" id="cd07038">
    <property type="entry name" value="TPP_PYR_PDC_IPDC_like"/>
    <property type="match status" value="1"/>
</dbReference>